<dbReference type="InterPro" id="IPR016639">
    <property type="entry name" value="GST_Omega/GSH"/>
</dbReference>
<dbReference type="EMBL" id="ML004519">
    <property type="protein sequence ID" value="RKP29033.1"/>
    <property type="molecule type" value="Genomic_DNA"/>
</dbReference>
<accession>A0A4P9Z8H5</accession>
<name>A0A4P9Z8H5_9ASCO</name>
<proteinExistence type="predicted"/>
<evidence type="ECO:0008006" key="3">
    <source>
        <dbReference type="Google" id="ProtNLM"/>
    </source>
</evidence>
<dbReference type="OrthoDB" id="2309723at2759"/>
<dbReference type="Gene3D" id="3.40.30.10">
    <property type="entry name" value="Glutaredoxin"/>
    <property type="match status" value="2"/>
</dbReference>
<dbReference type="InterPro" id="IPR036282">
    <property type="entry name" value="Glutathione-S-Trfase_C_sf"/>
</dbReference>
<sequence length="239" mass="28179">MLTHSKVDILKFASKDGAYNRMASQFRNTVSSESGALFAPEINRCHLYMSRFGGAHWHMDDKGWRFSTEEEVADKSAIAGTLDHLRFTVALLWDKKEQTIVNNESSEMIWMLNTEFNSVIEPKYRDVDIYLKELRSQIDELNCWIYYTIKNDVYKAGFATKQHLDKLEALLKDNITKDQKNKFLTGVTLDKADIRLYSTLVRFDAVYHQHFKCNIKMLRHDYPYIHDWLRLLYRKISGF</sequence>
<dbReference type="Gene3D" id="1.20.1050.10">
    <property type="match status" value="1"/>
</dbReference>
<dbReference type="SUPFAM" id="SSF47616">
    <property type="entry name" value="GST C-terminal domain-like"/>
    <property type="match status" value="1"/>
</dbReference>
<dbReference type="GO" id="GO:0004364">
    <property type="term" value="F:glutathione transferase activity"/>
    <property type="evidence" value="ECO:0007669"/>
    <property type="project" value="InterPro"/>
</dbReference>
<dbReference type="PANTHER" id="PTHR32419">
    <property type="entry name" value="GLUTATHIONYL-HYDROQUINONE REDUCTASE"/>
    <property type="match status" value="1"/>
</dbReference>
<gene>
    <name evidence="1" type="ORF">METBISCDRAFT_31965</name>
</gene>
<dbReference type="AlphaFoldDB" id="A0A4P9Z8H5"/>
<dbReference type="Pfam" id="PF13410">
    <property type="entry name" value="GST_C_2"/>
    <property type="match status" value="1"/>
</dbReference>
<keyword evidence="2" id="KW-1185">Reference proteome</keyword>
<protein>
    <recommendedName>
        <fullName evidence="3">GST C-terminal domain-containing protein</fullName>
    </recommendedName>
</protein>
<dbReference type="Proteomes" id="UP000268321">
    <property type="component" value="Unassembled WGS sequence"/>
</dbReference>
<evidence type="ECO:0000313" key="2">
    <source>
        <dbReference type="Proteomes" id="UP000268321"/>
    </source>
</evidence>
<evidence type="ECO:0000313" key="1">
    <source>
        <dbReference type="EMBL" id="RKP29033.1"/>
    </source>
</evidence>
<reference evidence="2" key="1">
    <citation type="journal article" date="2018" name="Nat. Microbiol.">
        <title>Leveraging single-cell genomics to expand the fungal tree of life.</title>
        <authorList>
            <person name="Ahrendt S.R."/>
            <person name="Quandt C.A."/>
            <person name="Ciobanu D."/>
            <person name="Clum A."/>
            <person name="Salamov A."/>
            <person name="Andreopoulos B."/>
            <person name="Cheng J.F."/>
            <person name="Woyke T."/>
            <person name="Pelin A."/>
            <person name="Henrissat B."/>
            <person name="Reynolds N.K."/>
            <person name="Benny G.L."/>
            <person name="Smith M.E."/>
            <person name="James T.Y."/>
            <person name="Grigoriev I.V."/>
        </authorList>
    </citation>
    <scope>NUCLEOTIDE SEQUENCE [LARGE SCALE GENOMIC DNA]</scope>
    <source>
        <strain evidence="2">Baker2002</strain>
    </source>
</reference>
<organism evidence="1 2">
    <name type="scientific">Metschnikowia bicuspidata</name>
    <dbReference type="NCBI Taxonomy" id="27322"/>
    <lineage>
        <taxon>Eukaryota</taxon>
        <taxon>Fungi</taxon>
        <taxon>Dikarya</taxon>
        <taxon>Ascomycota</taxon>
        <taxon>Saccharomycotina</taxon>
        <taxon>Pichiomycetes</taxon>
        <taxon>Metschnikowiaceae</taxon>
        <taxon>Metschnikowia</taxon>
    </lineage>
</organism>
<dbReference type="GO" id="GO:0005737">
    <property type="term" value="C:cytoplasm"/>
    <property type="evidence" value="ECO:0007669"/>
    <property type="project" value="TreeGrafter"/>
</dbReference>
<dbReference type="PANTHER" id="PTHR32419:SF6">
    <property type="entry name" value="GLUTATHIONE S-TRANSFERASE OMEGA-LIKE 1-RELATED"/>
    <property type="match status" value="1"/>
</dbReference>